<dbReference type="PANTHER" id="PTHR36966:SF1">
    <property type="entry name" value="REP-ASSOCIATED TYROSINE TRANSPOSASE"/>
    <property type="match status" value="1"/>
</dbReference>
<dbReference type="Pfam" id="PF01797">
    <property type="entry name" value="Y1_Tnp"/>
    <property type="match status" value="1"/>
</dbReference>
<dbReference type="NCBIfam" id="NF047646">
    <property type="entry name" value="REP_Tyr_transpos"/>
    <property type="match status" value="1"/>
</dbReference>
<dbReference type="EMBL" id="CP113517">
    <property type="protein sequence ID" value="WAR46979.1"/>
    <property type="molecule type" value="Genomic_DNA"/>
</dbReference>
<dbReference type="InterPro" id="IPR002686">
    <property type="entry name" value="Transposase_17"/>
</dbReference>
<feature type="domain" description="Transposase IS200-like" evidence="1">
    <location>
        <begin position="9"/>
        <end position="127"/>
    </location>
</feature>
<evidence type="ECO:0000259" key="1">
    <source>
        <dbReference type="SMART" id="SM01321"/>
    </source>
</evidence>
<protein>
    <submittedName>
        <fullName evidence="2">Transposase</fullName>
    </submittedName>
</protein>
<organism evidence="2 3">
    <name type="scientific">Methylomonas rapida</name>
    <dbReference type="NCBI Taxonomy" id="2963939"/>
    <lineage>
        <taxon>Bacteria</taxon>
        <taxon>Pseudomonadati</taxon>
        <taxon>Pseudomonadota</taxon>
        <taxon>Gammaproteobacteria</taxon>
        <taxon>Methylococcales</taxon>
        <taxon>Methylococcaceae</taxon>
        <taxon>Methylomonas</taxon>
    </lineage>
</organism>
<name>A0ABY7GR60_9GAMM</name>
<dbReference type="Gene3D" id="3.30.70.1290">
    <property type="entry name" value="Transposase IS200-like"/>
    <property type="match status" value="1"/>
</dbReference>
<keyword evidence="3" id="KW-1185">Reference proteome</keyword>
<proteinExistence type="predicted"/>
<dbReference type="PANTHER" id="PTHR36966">
    <property type="entry name" value="REP-ASSOCIATED TYROSINE TRANSPOSASE"/>
    <property type="match status" value="1"/>
</dbReference>
<dbReference type="SMART" id="SM01321">
    <property type="entry name" value="Y1_Tnp"/>
    <property type="match status" value="1"/>
</dbReference>
<gene>
    <name evidence="2" type="ORF">NM686_000625</name>
</gene>
<dbReference type="InterPro" id="IPR052715">
    <property type="entry name" value="RAYT_transposase"/>
</dbReference>
<dbReference type="Proteomes" id="UP001162780">
    <property type="component" value="Chromosome"/>
</dbReference>
<dbReference type="RefSeq" id="WP_269022881.1">
    <property type="nucleotide sequence ID" value="NZ_CP113517.1"/>
</dbReference>
<reference evidence="2" key="1">
    <citation type="submission" date="2022-11" db="EMBL/GenBank/DDBJ databases">
        <title>Methylomonas rapida sp. nov., Carotenoid-Producing Obligate Methanotrophs with High Growth Characteristics and Biotechnological Potential.</title>
        <authorList>
            <person name="Tikhonova E.N."/>
            <person name="Suleimanov R.Z."/>
            <person name="Miroshnikov K."/>
            <person name="Oshkin I.Y."/>
            <person name="Belova S.E."/>
            <person name="Danilova O.V."/>
            <person name="Ashikhmin A."/>
            <person name="Konopkin A."/>
            <person name="But S.Y."/>
            <person name="Khmelenina V.N."/>
            <person name="Kuznetsov N."/>
            <person name="Pimenov N.V."/>
            <person name="Dedysh S.N."/>
        </authorList>
    </citation>
    <scope>NUCLEOTIDE SEQUENCE</scope>
    <source>
        <strain evidence="2">MP1</strain>
    </source>
</reference>
<dbReference type="InterPro" id="IPR036515">
    <property type="entry name" value="Transposase_17_sf"/>
</dbReference>
<sequence>MSEYRRIFVPGGHYFFTVVTYLRRPVFSEFANVEVLRAAFKQVMAAKPFEIEAIVILPDHLHCLWRLPLGDADFSGRWREIKKYVSKRIGGEGKRTGERDVWQRRFWDHLIRDEEDWRRHVDYVHFNPVKHGLATAPSDWPYSSFRKFVAAGLYDAGWASGGLPDNIKDLHCE</sequence>
<dbReference type="SUPFAM" id="SSF143422">
    <property type="entry name" value="Transposase IS200-like"/>
    <property type="match status" value="1"/>
</dbReference>
<evidence type="ECO:0000313" key="2">
    <source>
        <dbReference type="EMBL" id="WAR46979.1"/>
    </source>
</evidence>
<evidence type="ECO:0000313" key="3">
    <source>
        <dbReference type="Proteomes" id="UP001162780"/>
    </source>
</evidence>
<accession>A0ABY7GR60</accession>